<dbReference type="HAMAP" id="MF_00942">
    <property type="entry name" value="Nth"/>
    <property type="match status" value="1"/>
</dbReference>
<dbReference type="EMBL" id="JAGQHR010000630">
    <property type="protein sequence ID" value="MCA9729271.1"/>
    <property type="molecule type" value="Genomic_DNA"/>
</dbReference>
<keyword evidence="15" id="KW-0540">Nuclease</keyword>
<dbReference type="CDD" id="cd00056">
    <property type="entry name" value="ENDO3c"/>
    <property type="match status" value="1"/>
</dbReference>
<keyword evidence="15" id="KW-0255">Endonuclease</keyword>
<dbReference type="FunFam" id="1.10.1670.10:FF:000001">
    <property type="entry name" value="Endonuclease III"/>
    <property type="match status" value="1"/>
</dbReference>
<dbReference type="EC" id="4.2.99.18" evidence="12"/>
<dbReference type="InterPro" id="IPR003651">
    <property type="entry name" value="Endonuclease3_FeS-loop_motif"/>
</dbReference>
<feature type="binding site" evidence="12">
    <location>
        <position position="261"/>
    </location>
    <ligand>
        <name>[4Fe-4S] cluster</name>
        <dbReference type="ChEBI" id="CHEBI:49883"/>
    </ligand>
</feature>
<dbReference type="SMART" id="SM00478">
    <property type="entry name" value="ENDO3c"/>
    <property type="match status" value="1"/>
</dbReference>
<feature type="compositionally biased region" description="Low complexity" evidence="13">
    <location>
        <begin position="36"/>
        <end position="52"/>
    </location>
</feature>
<evidence type="ECO:0000256" key="10">
    <source>
        <dbReference type="ARBA" id="ARBA00023239"/>
    </source>
</evidence>
<evidence type="ECO:0000313" key="15">
    <source>
        <dbReference type="EMBL" id="MCA9729271.1"/>
    </source>
</evidence>
<dbReference type="InterPro" id="IPR005759">
    <property type="entry name" value="Nth"/>
</dbReference>
<comment type="similarity">
    <text evidence="1 12">Belongs to the Nth/MutY family.</text>
</comment>
<dbReference type="PANTHER" id="PTHR10359:SF18">
    <property type="entry name" value="ENDONUCLEASE III"/>
    <property type="match status" value="1"/>
</dbReference>
<comment type="caution">
    <text evidence="15">The sequence shown here is derived from an EMBL/GenBank/DDBJ whole genome shotgun (WGS) entry which is preliminary data.</text>
</comment>
<dbReference type="GO" id="GO:0019104">
    <property type="term" value="F:DNA N-glycosylase activity"/>
    <property type="evidence" value="ECO:0007669"/>
    <property type="project" value="UniProtKB-UniRule"/>
</dbReference>
<keyword evidence="6 12" id="KW-0408">Iron</keyword>
<keyword evidence="11 12" id="KW-0326">Glycosidase</keyword>
<evidence type="ECO:0000256" key="9">
    <source>
        <dbReference type="ARBA" id="ARBA00023204"/>
    </source>
</evidence>
<dbReference type="InterPro" id="IPR023170">
    <property type="entry name" value="HhH_base_excis_C"/>
</dbReference>
<dbReference type="InterPro" id="IPR003265">
    <property type="entry name" value="HhH-GPD_domain"/>
</dbReference>
<evidence type="ECO:0000256" key="11">
    <source>
        <dbReference type="ARBA" id="ARBA00023295"/>
    </source>
</evidence>
<gene>
    <name evidence="12 15" type="primary">nth</name>
    <name evidence="15" type="ORF">KC729_16405</name>
</gene>
<dbReference type="GO" id="GO:0051539">
    <property type="term" value="F:4 iron, 4 sulfur cluster binding"/>
    <property type="evidence" value="ECO:0007669"/>
    <property type="project" value="UniProtKB-UniRule"/>
</dbReference>
<evidence type="ECO:0000259" key="14">
    <source>
        <dbReference type="SMART" id="SM00478"/>
    </source>
</evidence>
<evidence type="ECO:0000256" key="6">
    <source>
        <dbReference type="ARBA" id="ARBA00023004"/>
    </source>
</evidence>
<evidence type="ECO:0000256" key="13">
    <source>
        <dbReference type="SAM" id="MobiDB-lite"/>
    </source>
</evidence>
<keyword evidence="7 12" id="KW-0411">Iron-sulfur</keyword>
<evidence type="ECO:0000256" key="1">
    <source>
        <dbReference type="ARBA" id="ARBA00008343"/>
    </source>
</evidence>
<keyword evidence="10 12" id="KW-0456">Lyase</keyword>
<sequence>MAGHESRTKTGTGSSARSRSRGPGTADEPVRESRGTTRSTPPTRRAGRPSTRLPRRAGADPIDVEAKARARKILRALYRTHPDAHCALDFQTPLELYVATVLSAQCTDERVNKTTPALFARCRRPEDYLSLGSERLEELIRSTGFFRNKARSILGGCQVIAEEFGGELPRTLEELVRIPGCGRKTANVILGNAFDTPGITVDTHVQRLSKRLDLSEETDPVKIESDLQELFPEKDWTQLSHSLIWHGRQICDARKPLCDRCSLRKLCRYPERMASSPALPKATKAAGGTRPKAAKARPRPQKAAAAPPAKKRGSKRV</sequence>
<evidence type="ECO:0000256" key="7">
    <source>
        <dbReference type="ARBA" id="ARBA00023014"/>
    </source>
</evidence>
<evidence type="ECO:0000256" key="2">
    <source>
        <dbReference type="ARBA" id="ARBA00022485"/>
    </source>
</evidence>
<keyword evidence="5 12" id="KW-0378">Hydrolase</keyword>
<keyword evidence="9 12" id="KW-0234">DNA repair</keyword>
<keyword evidence="4 12" id="KW-0227">DNA damage</keyword>
<dbReference type="PANTHER" id="PTHR10359">
    <property type="entry name" value="A/G-SPECIFIC ADENINE GLYCOSYLASE/ENDONUCLEASE III"/>
    <property type="match status" value="1"/>
</dbReference>
<dbReference type="PROSITE" id="PS00764">
    <property type="entry name" value="ENDONUCLEASE_III_1"/>
    <property type="match status" value="1"/>
</dbReference>
<dbReference type="FunFam" id="1.10.340.30:FF:000001">
    <property type="entry name" value="Endonuclease III"/>
    <property type="match status" value="1"/>
</dbReference>
<feature type="binding site" evidence="12">
    <location>
        <position position="251"/>
    </location>
    <ligand>
        <name>[4Fe-4S] cluster</name>
        <dbReference type="ChEBI" id="CHEBI:49883"/>
    </ligand>
</feature>
<dbReference type="Pfam" id="PF00633">
    <property type="entry name" value="HHH"/>
    <property type="match status" value="1"/>
</dbReference>
<organism evidence="15 16">
    <name type="scientific">Eiseniibacteriota bacterium</name>
    <dbReference type="NCBI Taxonomy" id="2212470"/>
    <lineage>
        <taxon>Bacteria</taxon>
        <taxon>Candidatus Eiseniibacteriota</taxon>
    </lineage>
</organism>
<evidence type="ECO:0000256" key="3">
    <source>
        <dbReference type="ARBA" id="ARBA00022723"/>
    </source>
</evidence>
<dbReference type="AlphaFoldDB" id="A0A956M161"/>
<dbReference type="Gene3D" id="1.10.1670.10">
    <property type="entry name" value="Helix-hairpin-Helix base-excision DNA repair enzymes (C-terminal)"/>
    <property type="match status" value="1"/>
</dbReference>
<keyword evidence="8 12" id="KW-0238">DNA-binding</keyword>
<dbReference type="SUPFAM" id="SSF48150">
    <property type="entry name" value="DNA-glycosylase"/>
    <property type="match status" value="1"/>
</dbReference>
<reference evidence="15" key="2">
    <citation type="journal article" date="2021" name="Microbiome">
        <title>Successional dynamics and alternative stable states in a saline activated sludge microbial community over 9 years.</title>
        <authorList>
            <person name="Wang Y."/>
            <person name="Ye J."/>
            <person name="Ju F."/>
            <person name="Liu L."/>
            <person name="Boyd J.A."/>
            <person name="Deng Y."/>
            <person name="Parks D.H."/>
            <person name="Jiang X."/>
            <person name="Yin X."/>
            <person name="Woodcroft B.J."/>
            <person name="Tyson G.W."/>
            <person name="Hugenholtz P."/>
            <person name="Polz M.F."/>
            <person name="Zhang T."/>
        </authorList>
    </citation>
    <scope>NUCLEOTIDE SEQUENCE</scope>
    <source>
        <strain evidence="15">HKST-UBA01</strain>
    </source>
</reference>
<dbReference type="Gene3D" id="1.10.340.30">
    <property type="entry name" value="Hypothetical protein, domain 2"/>
    <property type="match status" value="1"/>
</dbReference>
<dbReference type="NCBIfam" id="TIGR01083">
    <property type="entry name" value="nth"/>
    <property type="match status" value="1"/>
</dbReference>
<evidence type="ECO:0000256" key="4">
    <source>
        <dbReference type="ARBA" id="ARBA00022763"/>
    </source>
</evidence>
<comment type="cofactor">
    <cofactor evidence="12">
        <name>[4Fe-4S] cluster</name>
        <dbReference type="ChEBI" id="CHEBI:49883"/>
    </cofactor>
    <text evidence="12">Binds 1 [4Fe-4S] cluster.</text>
</comment>
<dbReference type="Proteomes" id="UP000697710">
    <property type="component" value="Unassembled WGS sequence"/>
</dbReference>
<feature type="region of interest" description="Disordered" evidence="13">
    <location>
        <begin position="1"/>
        <end position="64"/>
    </location>
</feature>
<evidence type="ECO:0000256" key="12">
    <source>
        <dbReference type="HAMAP-Rule" id="MF_00942"/>
    </source>
</evidence>
<keyword evidence="2 12" id="KW-0004">4Fe-4S</keyword>
<comment type="function">
    <text evidence="12">DNA repair enzyme that has both DNA N-glycosylase activity and AP-lyase activity. The DNA N-glycosylase activity releases various damaged pyrimidines from DNA by cleaving the N-glycosidic bond, leaving an AP (apurinic/apyrimidinic) site. The AP-lyase activity cleaves the phosphodiester bond 3' to the AP site by a beta-elimination, leaving a 3'-terminal unsaturated sugar and a product with a terminal 5'-phosphate.</text>
</comment>
<dbReference type="Pfam" id="PF00730">
    <property type="entry name" value="HhH-GPD"/>
    <property type="match status" value="1"/>
</dbReference>
<feature type="binding site" evidence="12">
    <location>
        <position position="258"/>
    </location>
    <ligand>
        <name>[4Fe-4S] cluster</name>
        <dbReference type="ChEBI" id="CHEBI:49883"/>
    </ligand>
</feature>
<keyword evidence="3 12" id="KW-0479">Metal-binding</keyword>
<evidence type="ECO:0000256" key="8">
    <source>
        <dbReference type="ARBA" id="ARBA00023125"/>
    </source>
</evidence>
<reference evidence="15" key="1">
    <citation type="submission" date="2020-04" db="EMBL/GenBank/DDBJ databases">
        <authorList>
            <person name="Zhang T."/>
        </authorList>
    </citation>
    <scope>NUCLEOTIDE SEQUENCE</scope>
    <source>
        <strain evidence="15">HKST-UBA01</strain>
    </source>
</reference>
<accession>A0A956M161</accession>
<protein>
    <recommendedName>
        <fullName evidence="12">Endonuclease III</fullName>
        <ecNumber evidence="12">4.2.99.18</ecNumber>
    </recommendedName>
    <alternativeName>
        <fullName evidence="12">DNA-(apurinic or apyrimidinic site) lyase</fullName>
    </alternativeName>
</protein>
<dbReference type="SMART" id="SM00525">
    <property type="entry name" value="FES"/>
    <property type="match status" value="1"/>
</dbReference>
<dbReference type="GO" id="GO:0140078">
    <property type="term" value="F:class I DNA-(apurinic or apyrimidinic site) endonuclease activity"/>
    <property type="evidence" value="ECO:0007669"/>
    <property type="project" value="UniProtKB-EC"/>
</dbReference>
<dbReference type="GO" id="GO:0003677">
    <property type="term" value="F:DNA binding"/>
    <property type="evidence" value="ECO:0007669"/>
    <property type="project" value="UniProtKB-UniRule"/>
</dbReference>
<feature type="domain" description="HhH-GPD" evidence="14">
    <location>
        <begin position="102"/>
        <end position="249"/>
    </location>
</feature>
<comment type="catalytic activity">
    <reaction evidence="12">
        <text>2'-deoxyribonucleotide-(2'-deoxyribose 5'-phosphate)-2'-deoxyribonucleotide-DNA = a 3'-end 2'-deoxyribonucleotide-(2,3-dehydro-2,3-deoxyribose 5'-phosphate)-DNA + a 5'-end 5'-phospho-2'-deoxyribonucleoside-DNA + H(+)</text>
        <dbReference type="Rhea" id="RHEA:66592"/>
        <dbReference type="Rhea" id="RHEA-COMP:13180"/>
        <dbReference type="Rhea" id="RHEA-COMP:16897"/>
        <dbReference type="Rhea" id="RHEA-COMP:17067"/>
        <dbReference type="ChEBI" id="CHEBI:15378"/>
        <dbReference type="ChEBI" id="CHEBI:136412"/>
        <dbReference type="ChEBI" id="CHEBI:157695"/>
        <dbReference type="ChEBI" id="CHEBI:167181"/>
        <dbReference type="EC" id="4.2.99.18"/>
    </reaction>
</comment>
<evidence type="ECO:0000256" key="5">
    <source>
        <dbReference type="ARBA" id="ARBA00022801"/>
    </source>
</evidence>
<feature type="compositionally biased region" description="Low complexity" evidence="13">
    <location>
        <begin position="9"/>
        <end position="25"/>
    </location>
</feature>
<dbReference type="InterPro" id="IPR004035">
    <property type="entry name" value="Endouclease-III_FeS-bd_BS"/>
</dbReference>
<feature type="region of interest" description="Disordered" evidence="13">
    <location>
        <begin position="274"/>
        <end position="317"/>
    </location>
</feature>
<proteinExistence type="inferred from homology"/>
<dbReference type="GO" id="GO:0046872">
    <property type="term" value="F:metal ion binding"/>
    <property type="evidence" value="ECO:0007669"/>
    <property type="project" value="UniProtKB-KW"/>
</dbReference>
<feature type="binding site" evidence="12">
    <location>
        <position position="267"/>
    </location>
    <ligand>
        <name>[4Fe-4S] cluster</name>
        <dbReference type="ChEBI" id="CHEBI:49883"/>
    </ligand>
</feature>
<dbReference type="InterPro" id="IPR011257">
    <property type="entry name" value="DNA_glycosylase"/>
</dbReference>
<dbReference type="InterPro" id="IPR000445">
    <property type="entry name" value="HhH_motif"/>
</dbReference>
<evidence type="ECO:0000313" key="16">
    <source>
        <dbReference type="Proteomes" id="UP000697710"/>
    </source>
</evidence>
<dbReference type="GO" id="GO:0006285">
    <property type="term" value="P:base-excision repair, AP site formation"/>
    <property type="evidence" value="ECO:0007669"/>
    <property type="project" value="TreeGrafter"/>
</dbReference>
<name>A0A956M161_UNCEI</name>